<keyword evidence="4" id="KW-1133">Transmembrane helix</keyword>
<dbReference type="PANTHER" id="PTHR45138:SF9">
    <property type="entry name" value="DIGUANYLATE CYCLASE DGCM-RELATED"/>
    <property type="match status" value="1"/>
</dbReference>
<keyword evidence="4" id="KW-0472">Membrane</keyword>
<dbReference type="NCBIfam" id="TIGR00254">
    <property type="entry name" value="GGDEF"/>
    <property type="match status" value="1"/>
</dbReference>
<dbReference type="InterPro" id="IPR029787">
    <property type="entry name" value="Nucleotide_cyclase"/>
</dbReference>
<dbReference type="Gene3D" id="3.30.70.270">
    <property type="match status" value="1"/>
</dbReference>
<evidence type="ECO:0000313" key="6">
    <source>
        <dbReference type="EMBL" id="VHO05437.1"/>
    </source>
</evidence>
<evidence type="ECO:0000256" key="4">
    <source>
        <dbReference type="SAM" id="Phobius"/>
    </source>
</evidence>
<dbReference type="GO" id="GO:0005886">
    <property type="term" value="C:plasma membrane"/>
    <property type="evidence" value="ECO:0007669"/>
    <property type="project" value="TreeGrafter"/>
</dbReference>
<organism evidence="6">
    <name type="scientific">Rheinheimera sp. BAL341</name>
    <dbReference type="NCBI Taxonomy" id="1708203"/>
    <lineage>
        <taxon>Bacteria</taxon>
        <taxon>Pseudomonadati</taxon>
        <taxon>Pseudomonadota</taxon>
        <taxon>Gammaproteobacteria</taxon>
        <taxon>Chromatiales</taxon>
        <taxon>Chromatiaceae</taxon>
        <taxon>Rheinheimera</taxon>
    </lineage>
</organism>
<evidence type="ECO:0000259" key="5">
    <source>
        <dbReference type="PROSITE" id="PS50887"/>
    </source>
</evidence>
<dbReference type="PANTHER" id="PTHR45138">
    <property type="entry name" value="REGULATORY COMPONENTS OF SENSORY TRANSDUCTION SYSTEM"/>
    <property type="match status" value="1"/>
</dbReference>
<evidence type="ECO:0000256" key="1">
    <source>
        <dbReference type="ARBA" id="ARBA00001946"/>
    </source>
</evidence>
<dbReference type="SMART" id="SM00267">
    <property type="entry name" value="GGDEF"/>
    <property type="match status" value="1"/>
</dbReference>
<feature type="domain" description="GGDEF" evidence="5">
    <location>
        <begin position="155"/>
        <end position="283"/>
    </location>
</feature>
<dbReference type="PROSITE" id="PS50887">
    <property type="entry name" value="GGDEF"/>
    <property type="match status" value="1"/>
</dbReference>
<dbReference type="InterPro" id="IPR043128">
    <property type="entry name" value="Rev_trsase/Diguanyl_cyclase"/>
</dbReference>
<dbReference type="InterPro" id="IPR000160">
    <property type="entry name" value="GGDEF_dom"/>
</dbReference>
<dbReference type="FunFam" id="3.30.70.270:FF:000001">
    <property type="entry name" value="Diguanylate cyclase domain protein"/>
    <property type="match status" value="1"/>
</dbReference>
<gene>
    <name evidence="6" type="ORF">BAL341_2521</name>
</gene>
<accession>A0A486XVA6</accession>
<dbReference type="CDD" id="cd01949">
    <property type="entry name" value="GGDEF"/>
    <property type="match status" value="1"/>
</dbReference>
<name>A0A486XVA6_9GAMM</name>
<evidence type="ECO:0000256" key="3">
    <source>
        <dbReference type="ARBA" id="ARBA00034247"/>
    </source>
</evidence>
<dbReference type="EC" id="2.7.7.65" evidence="2"/>
<dbReference type="GO" id="GO:0043709">
    <property type="term" value="P:cell adhesion involved in single-species biofilm formation"/>
    <property type="evidence" value="ECO:0007669"/>
    <property type="project" value="TreeGrafter"/>
</dbReference>
<dbReference type="Pfam" id="PF00990">
    <property type="entry name" value="GGDEF"/>
    <property type="match status" value="1"/>
</dbReference>
<sequence length="283" mass="31696">MVMSALFATFWAWRTGDTVRPGLFMALVFCAGALLVCIGLGADGLYWVYPFLVFIFFLVSPLRAFILLLLLLSTLFALGLLYPTMLFGSTFQMLAFFVTTTITSAFSFIFAYRAQVQRQELKRLATTDSLTGASNRRTLNEQLSVAINQFAKTGRQYGLILLDLDHFKQINDVHGHKVGDKMLIELVPLLQSMLRQSDQVFRFGGEEFVVLVADVKPTALIMLAEKLRCGVQQQLTLPDSSALTTSIGVALLQRGDDWEAWLHRADMALYQAKHEGRNRVIVA</sequence>
<feature type="transmembrane region" description="Helical" evidence="4">
    <location>
        <begin position="91"/>
        <end position="112"/>
    </location>
</feature>
<keyword evidence="4" id="KW-0812">Transmembrane</keyword>
<protein>
    <recommendedName>
        <fullName evidence="2">diguanylate cyclase</fullName>
        <ecNumber evidence="2">2.7.7.65</ecNumber>
    </recommendedName>
</protein>
<feature type="transmembrane region" description="Helical" evidence="4">
    <location>
        <begin position="66"/>
        <end position="85"/>
    </location>
</feature>
<dbReference type="GO" id="GO:1902201">
    <property type="term" value="P:negative regulation of bacterial-type flagellum-dependent cell motility"/>
    <property type="evidence" value="ECO:0007669"/>
    <property type="project" value="TreeGrafter"/>
</dbReference>
<dbReference type="GO" id="GO:0052621">
    <property type="term" value="F:diguanylate cyclase activity"/>
    <property type="evidence" value="ECO:0007669"/>
    <property type="project" value="UniProtKB-EC"/>
</dbReference>
<dbReference type="EMBL" id="CAAJGR010000124">
    <property type="protein sequence ID" value="VHO05437.1"/>
    <property type="molecule type" value="Genomic_DNA"/>
</dbReference>
<proteinExistence type="predicted"/>
<comment type="cofactor">
    <cofactor evidence="1">
        <name>Mg(2+)</name>
        <dbReference type="ChEBI" id="CHEBI:18420"/>
    </cofactor>
</comment>
<comment type="catalytic activity">
    <reaction evidence="3">
        <text>2 GTP = 3',3'-c-di-GMP + 2 diphosphate</text>
        <dbReference type="Rhea" id="RHEA:24898"/>
        <dbReference type="ChEBI" id="CHEBI:33019"/>
        <dbReference type="ChEBI" id="CHEBI:37565"/>
        <dbReference type="ChEBI" id="CHEBI:58805"/>
        <dbReference type="EC" id="2.7.7.65"/>
    </reaction>
</comment>
<dbReference type="AlphaFoldDB" id="A0A486XVA6"/>
<dbReference type="InterPro" id="IPR050469">
    <property type="entry name" value="Diguanylate_Cyclase"/>
</dbReference>
<feature type="transmembrane region" description="Helical" evidence="4">
    <location>
        <begin position="26"/>
        <end position="59"/>
    </location>
</feature>
<dbReference type="SUPFAM" id="SSF55073">
    <property type="entry name" value="Nucleotide cyclase"/>
    <property type="match status" value="1"/>
</dbReference>
<reference evidence="6" key="1">
    <citation type="submission" date="2019-04" db="EMBL/GenBank/DDBJ databases">
        <authorList>
            <person name="Brambilla D."/>
        </authorList>
    </citation>
    <scope>NUCLEOTIDE SEQUENCE</scope>
    <source>
        <strain evidence="6">BAL1</strain>
    </source>
</reference>
<evidence type="ECO:0000256" key="2">
    <source>
        <dbReference type="ARBA" id="ARBA00012528"/>
    </source>
</evidence>